<dbReference type="AlphaFoldDB" id="A0A9W4GT59"/>
<organism evidence="2 3">
    <name type="scientific">Actinacidiphila cocklensis</name>
    <dbReference type="NCBI Taxonomy" id="887465"/>
    <lineage>
        <taxon>Bacteria</taxon>
        <taxon>Bacillati</taxon>
        <taxon>Actinomycetota</taxon>
        <taxon>Actinomycetes</taxon>
        <taxon>Kitasatosporales</taxon>
        <taxon>Streptomycetaceae</taxon>
        <taxon>Actinacidiphila</taxon>
    </lineage>
</organism>
<proteinExistence type="predicted"/>
<feature type="region of interest" description="Disordered" evidence="1">
    <location>
        <begin position="32"/>
        <end position="53"/>
    </location>
</feature>
<evidence type="ECO:0000313" key="2">
    <source>
        <dbReference type="EMBL" id="CAG6394335.1"/>
    </source>
</evidence>
<reference evidence="2" key="1">
    <citation type="submission" date="2021-05" db="EMBL/GenBank/DDBJ databases">
        <authorList>
            <person name="Arsene-Ploetze F."/>
        </authorList>
    </citation>
    <scope>NUCLEOTIDE SEQUENCE</scope>
    <source>
        <strain evidence="2">DSM 42138</strain>
    </source>
</reference>
<evidence type="ECO:0000313" key="3">
    <source>
        <dbReference type="Proteomes" id="UP001152519"/>
    </source>
</evidence>
<sequence>MGHQHRGTPRRSVKSPPVCPLPAVCMRDTRAVSRRSHRLLPPPAGAPARPGGRARLRAGRGTWMNVPRPARGSLALFAVRGLSRLVDTAQDVRLRQIVLVSRETDRCAPGPGVQGAFVLEERGGLAALLRRCLFALELIS</sequence>
<dbReference type="EMBL" id="CAJSLV010000055">
    <property type="protein sequence ID" value="CAG6394335.1"/>
    <property type="molecule type" value="Genomic_DNA"/>
</dbReference>
<gene>
    <name evidence="2" type="ORF">SCOCK_260029</name>
</gene>
<dbReference type="Proteomes" id="UP001152519">
    <property type="component" value="Unassembled WGS sequence"/>
</dbReference>
<protein>
    <submittedName>
        <fullName evidence="2">Uncharacterized protein</fullName>
    </submittedName>
</protein>
<evidence type="ECO:0000256" key="1">
    <source>
        <dbReference type="SAM" id="MobiDB-lite"/>
    </source>
</evidence>
<comment type="caution">
    <text evidence="2">The sequence shown here is derived from an EMBL/GenBank/DDBJ whole genome shotgun (WGS) entry which is preliminary data.</text>
</comment>
<accession>A0A9W4GT59</accession>
<keyword evidence="3" id="KW-1185">Reference proteome</keyword>
<name>A0A9W4GT59_9ACTN</name>